<dbReference type="Pfam" id="PF08310">
    <property type="entry name" value="LGFP"/>
    <property type="match status" value="3"/>
</dbReference>
<dbReference type="InterPro" id="IPR054246">
    <property type="entry name" value="DUF6973"/>
</dbReference>
<dbReference type="Pfam" id="PF22322">
    <property type="entry name" value="DUF6973"/>
    <property type="match status" value="1"/>
</dbReference>
<name>A0A317NG73_9NOCA</name>
<dbReference type="RefSeq" id="WP_110038839.1">
    <property type="nucleotide sequence ID" value="NZ_QGTL01000006.1"/>
</dbReference>
<evidence type="ECO:0000313" key="3">
    <source>
        <dbReference type="Proteomes" id="UP000246410"/>
    </source>
</evidence>
<proteinExistence type="predicted"/>
<feature type="domain" description="DUF6973" evidence="1">
    <location>
        <begin position="377"/>
        <end position="469"/>
    </location>
</feature>
<dbReference type="Proteomes" id="UP000246410">
    <property type="component" value="Unassembled WGS sequence"/>
</dbReference>
<evidence type="ECO:0000259" key="1">
    <source>
        <dbReference type="Pfam" id="PF22322"/>
    </source>
</evidence>
<keyword evidence="3" id="KW-1185">Reference proteome</keyword>
<accession>A0A317NG73</accession>
<gene>
    <name evidence="2" type="ORF">DFR69_106207</name>
</gene>
<evidence type="ECO:0000313" key="2">
    <source>
        <dbReference type="EMBL" id="PWV74396.1"/>
    </source>
</evidence>
<reference evidence="2 3" key="1">
    <citation type="submission" date="2018-05" db="EMBL/GenBank/DDBJ databases">
        <title>Genomic Encyclopedia of Type Strains, Phase IV (KMG-IV): sequencing the most valuable type-strain genomes for metagenomic binning, comparative biology and taxonomic classification.</title>
        <authorList>
            <person name="Goeker M."/>
        </authorList>
    </citation>
    <scope>NUCLEOTIDE SEQUENCE [LARGE SCALE GENOMIC DNA]</scope>
    <source>
        <strain evidence="2 3">DSM 44717</strain>
    </source>
</reference>
<dbReference type="InterPro" id="IPR013207">
    <property type="entry name" value="LGFP"/>
</dbReference>
<protein>
    <submittedName>
        <fullName evidence="2">LGFP repeat-containing protein</fullName>
    </submittedName>
</protein>
<sequence length="509" mass="55026">MACQTFPPAPYQVCGAILDKYNELGGTSSFLLWPTSDELTNPDGVGKRSVFMNGPIYWHPDAGAHPVANHFFACWQRNGWEGGPLRYPTSDELVNPDGIGRRQYFQGGTIYWKLNEAYFVGGAIRDKWGETGWEQGWLGYPTSDEVILPDGQGRMNRFEHGVIYWSPTTGAHPVAGTILDQWASAGYERSSLGYPVADAVISTGGVEEQQFQNGRLFSSGMRLALTSSDSVLSFGVPTSVALTHESTSDMVVFHGDGYDLTFRTRSETSAELGINLLAPQAPREFTLLLPIPPGFALQAQLGRVNLLAPDGSVTAAVGLPVAVDAVGALVDVVASVAGNALTFQFEPSTILPIQSLAEGVTKNVNDYSSVGENQRNVCLTNPTDCQRAYPARDLAQKISSEEFPGPDQGDNRADAARHCLWQAFTTEMANKDFALRLANAHEQDAPGAPESNAMDEYNNVTGRAVGLRFEGNLQGIITTSLGYAHEARIVPNPVGLENEDGNDLIILHE</sequence>
<dbReference type="AlphaFoldDB" id="A0A317NG73"/>
<comment type="caution">
    <text evidence="2">The sequence shown here is derived from an EMBL/GenBank/DDBJ whole genome shotgun (WGS) entry which is preliminary data.</text>
</comment>
<organism evidence="2 3">
    <name type="scientific">Nocardia neocaledoniensis</name>
    <dbReference type="NCBI Taxonomy" id="236511"/>
    <lineage>
        <taxon>Bacteria</taxon>
        <taxon>Bacillati</taxon>
        <taxon>Actinomycetota</taxon>
        <taxon>Actinomycetes</taxon>
        <taxon>Mycobacteriales</taxon>
        <taxon>Nocardiaceae</taxon>
        <taxon>Nocardia</taxon>
    </lineage>
</organism>
<dbReference type="EMBL" id="QGTL01000006">
    <property type="protein sequence ID" value="PWV74396.1"/>
    <property type="molecule type" value="Genomic_DNA"/>
</dbReference>